<dbReference type="SUPFAM" id="SSF52743">
    <property type="entry name" value="Subtilisin-like"/>
    <property type="match status" value="1"/>
</dbReference>
<comment type="caution">
    <text evidence="7">The sequence shown here is derived from an EMBL/GenBank/DDBJ whole genome shotgun (WGS) entry which is preliminary data.</text>
</comment>
<dbReference type="EMBL" id="SHKP01000007">
    <property type="protein sequence ID" value="RZT94962.1"/>
    <property type="molecule type" value="Genomic_DNA"/>
</dbReference>
<organism evidence="7 8">
    <name type="scientific">Rivibacter subsaxonicus</name>
    <dbReference type="NCBI Taxonomy" id="457575"/>
    <lineage>
        <taxon>Bacteria</taxon>
        <taxon>Pseudomonadati</taxon>
        <taxon>Pseudomonadota</taxon>
        <taxon>Betaproteobacteria</taxon>
        <taxon>Burkholderiales</taxon>
        <taxon>Rivibacter</taxon>
    </lineage>
</organism>
<keyword evidence="4 5" id="KW-0720">Serine protease</keyword>
<keyword evidence="2 5" id="KW-0645">Protease</keyword>
<evidence type="ECO:0000256" key="4">
    <source>
        <dbReference type="ARBA" id="ARBA00022825"/>
    </source>
</evidence>
<reference evidence="7 8" key="1">
    <citation type="submission" date="2019-02" db="EMBL/GenBank/DDBJ databases">
        <title>Genomic Encyclopedia of Type Strains, Phase IV (KMG-IV): sequencing the most valuable type-strain genomes for metagenomic binning, comparative biology and taxonomic classification.</title>
        <authorList>
            <person name="Goeker M."/>
        </authorList>
    </citation>
    <scope>NUCLEOTIDE SEQUENCE [LARGE SCALE GENOMIC DNA]</scope>
    <source>
        <strain evidence="7 8">DSM 19570</strain>
    </source>
</reference>
<feature type="active site" description="Charge relay system" evidence="5">
    <location>
        <position position="358"/>
    </location>
</feature>
<feature type="active site" description="Charge relay system" evidence="5">
    <location>
        <position position="142"/>
    </location>
</feature>
<dbReference type="Proteomes" id="UP000293671">
    <property type="component" value="Unassembled WGS sequence"/>
</dbReference>
<dbReference type="GO" id="GO:0004252">
    <property type="term" value="F:serine-type endopeptidase activity"/>
    <property type="evidence" value="ECO:0007669"/>
    <property type="project" value="UniProtKB-UniRule"/>
</dbReference>
<evidence type="ECO:0000256" key="5">
    <source>
        <dbReference type="PROSITE-ProRule" id="PRU01240"/>
    </source>
</evidence>
<feature type="active site" description="Charge relay system" evidence="5">
    <location>
        <position position="195"/>
    </location>
</feature>
<dbReference type="AlphaFoldDB" id="A0A4Q7VG29"/>
<dbReference type="Gene3D" id="3.40.50.200">
    <property type="entry name" value="Peptidase S8/S53 domain"/>
    <property type="match status" value="1"/>
</dbReference>
<evidence type="ECO:0000313" key="8">
    <source>
        <dbReference type="Proteomes" id="UP000293671"/>
    </source>
</evidence>
<dbReference type="InterPro" id="IPR050131">
    <property type="entry name" value="Peptidase_S8_subtilisin-like"/>
</dbReference>
<keyword evidence="3 5" id="KW-0378">Hydrolase</keyword>
<dbReference type="PROSITE" id="PS00137">
    <property type="entry name" value="SUBTILASE_HIS"/>
    <property type="match status" value="1"/>
</dbReference>
<comment type="similarity">
    <text evidence="1 5">Belongs to the peptidase S8 family.</text>
</comment>
<dbReference type="Pfam" id="PF00082">
    <property type="entry name" value="Peptidase_S8"/>
    <property type="match status" value="1"/>
</dbReference>
<proteinExistence type="inferred from homology"/>
<sequence>MNNFIVISDGRPLAEVERRLAKYLPGLDVRLFAFSQHQAILRGTLLRALEIEYPSIPLLQLLAVCGVADLKPIGDEASATILAARDAIDLPARTGVAAATRAARAAVGLDWHLVQVRVPQAWQLLGGPDAIAWNGTKVGHIDTGYTGHPAFGFPATWLDTANAETFFPASDNADATPIAELGAGLDNGIGVSAGHGTKIGGTICGHDDSASGGPFFGVAPKVPVVEVRITDIVLINHAQREFEQAVTHLLAQGVGVINVSLGVFLGTMRRELRRAVNAAYDAGVIMVCAAGNHVNSVVGPASLVRTVAVAGVTRDDTPWSGSSFGPEVDFSAPAADLRRASVRGTSSFSYGFGGDGTSYATAMTTGAAALWLTHRAAELDAAYPQRWQRIEAFRALARATARVPAVWQPGSFGTGVLDVAALLDADLPAASDLAQAEAA</sequence>
<dbReference type="InterPro" id="IPR000209">
    <property type="entry name" value="Peptidase_S8/S53_dom"/>
</dbReference>
<dbReference type="RefSeq" id="WP_130432994.1">
    <property type="nucleotide sequence ID" value="NZ_SHKP01000007.1"/>
</dbReference>
<keyword evidence="8" id="KW-1185">Reference proteome</keyword>
<evidence type="ECO:0000256" key="1">
    <source>
        <dbReference type="ARBA" id="ARBA00011073"/>
    </source>
</evidence>
<name>A0A4Q7VG29_9BURK</name>
<dbReference type="OrthoDB" id="6306157at2"/>
<evidence type="ECO:0000256" key="3">
    <source>
        <dbReference type="ARBA" id="ARBA00022801"/>
    </source>
</evidence>
<feature type="domain" description="Peptidase S8/S53" evidence="6">
    <location>
        <begin position="135"/>
        <end position="375"/>
    </location>
</feature>
<protein>
    <submittedName>
        <fullName evidence="7">Subtilase family protein</fullName>
    </submittedName>
</protein>
<evidence type="ECO:0000259" key="6">
    <source>
        <dbReference type="Pfam" id="PF00082"/>
    </source>
</evidence>
<dbReference type="PANTHER" id="PTHR43806:SF11">
    <property type="entry name" value="CEREVISIN-RELATED"/>
    <property type="match status" value="1"/>
</dbReference>
<dbReference type="PANTHER" id="PTHR43806">
    <property type="entry name" value="PEPTIDASE S8"/>
    <property type="match status" value="1"/>
</dbReference>
<evidence type="ECO:0000313" key="7">
    <source>
        <dbReference type="EMBL" id="RZT94962.1"/>
    </source>
</evidence>
<dbReference type="InterPro" id="IPR036852">
    <property type="entry name" value="Peptidase_S8/S53_dom_sf"/>
</dbReference>
<dbReference type="InterPro" id="IPR022398">
    <property type="entry name" value="Peptidase_S8_His-AS"/>
</dbReference>
<dbReference type="GO" id="GO:0006508">
    <property type="term" value="P:proteolysis"/>
    <property type="evidence" value="ECO:0007669"/>
    <property type="project" value="UniProtKB-KW"/>
</dbReference>
<accession>A0A4Q7VG29</accession>
<gene>
    <name evidence="7" type="ORF">EV670_2708</name>
</gene>
<dbReference type="PROSITE" id="PS51892">
    <property type="entry name" value="SUBTILASE"/>
    <property type="match status" value="1"/>
</dbReference>
<evidence type="ECO:0000256" key="2">
    <source>
        <dbReference type="ARBA" id="ARBA00022670"/>
    </source>
</evidence>